<dbReference type="InterPro" id="IPR011993">
    <property type="entry name" value="PH-like_dom_sf"/>
</dbReference>
<dbReference type="EMBL" id="VEVO01000008">
    <property type="protein sequence ID" value="KAF0038674.1"/>
    <property type="molecule type" value="Genomic_DNA"/>
</dbReference>
<dbReference type="SUPFAM" id="SSF50729">
    <property type="entry name" value="PH domain-like"/>
    <property type="match status" value="1"/>
</dbReference>
<dbReference type="FunFam" id="2.30.29.30:FF:000065">
    <property type="entry name" value="T cell lymphoma invasion and metastasis 1"/>
    <property type="match status" value="1"/>
</dbReference>
<dbReference type="AlphaFoldDB" id="A0A6A4T685"/>
<dbReference type="GO" id="GO:0007264">
    <property type="term" value="P:small GTPase-mediated signal transduction"/>
    <property type="evidence" value="ECO:0007669"/>
    <property type="project" value="InterPro"/>
</dbReference>
<proteinExistence type="predicted"/>
<reference evidence="3 4" key="1">
    <citation type="submission" date="2019-06" db="EMBL/GenBank/DDBJ databases">
        <title>Draft genomes of female and male turbot (Scophthalmus maximus).</title>
        <authorList>
            <person name="Xu H."/>
            <person name="Xu X.-W."/>
            <person name="Shao C."/>
            <person name="Chen S."/>
        </authorList>
    </citation>
    <scope>NUCLEOTIDE SEQUENCE [LARGE SCALE GENOMIC DNA]</scope>
    <source>
        <strain evidence="3">Ysfricsl-2016a</strain>
        <tissue evidence="3">Blood</tissue>
    </source>
</reference>
<comment type="caution">
    <text evidence="3">The sequence shown here is derived from an EMBL/GenBank/DDBJ whole genome shotgun (WGS) entry which is preliminary data.</text>
</comment>
<dbReference type="GO" id="GO:0005829">
    <property type="term" value="C:cytosol"/>
    <property type="evidence" value="ECO:0007669"/>
    <property type="project" value="TreeGrafter"/>
</dbReference>
<feature type="domain" description="PH" evidence="2">
    <location>
        <begin position="111"/>
        <end position="219"/>
    </location>
</feature>
<dbReference type="InterPro" id="IPR001849">
    <property type="entry name" value="PH_domain"/>
</dbReference>
<accession>A0A6A4T685</accession>
<dbReference type="Gene3D" id="2.30.29.30">
    <property type="entry name" value="Pleckstrin-homology domain (PH domain)/Phosphotyrosine-binding domain (PTB)"/>
    <property type="match status" value="1"/>
</dbReference>
<feature type="region of interest" description="Disordered" evidence="1">
    <location>
        <begin position="27"/>
        <end position="54"/>
    </location>
</feature>
<dbReference type="Pfam" id="PF00169">
    <property type="entry name" value="PH"/>
    <property type="match status" value="1"/>
</dbReference>
<dbReference type="PANTHER" id="PTHR46001:SF1">
    <property type="entry name" value="RHO GUANINE NUCLEOTIDE EXCHANGE FACTOR TIAM1"/>
    <property type="match status" value="1"/>
</dbReference>
<dbReference type="InterPro" id="IPR043537">
    <property type="entry name" value="Tiam1/Tiam2/Sif"/>
</dbReference>
<dbReference type="PANTHER" id="PTHR46001">
    <property type="entry name" value="TIAM (MAMMALIAN TUMOR INVASION AND METASTASIS FACTOR) HOMOLOG"/>
    <property type="match status" value="1"/>
</dbReference>
<organism evidence="3 4">
    <name type="scientific">Scophthalmus maximus</name>
    <name type="common">Turbot</name>
    <name type="synonym">Psetta maxima</name>
    <dbReference type="NCBI Taxonomy" id="52904"/>
    <lineage>
        <taxon>Eukaryota</taxon>
        <taxon>Metazoa</taxon>
        <taxon>Chordata</taxon>
        <taxon>Craniata</taxon>
        <taxon>Vertebrata</taxon>
        <taxon>Euteleostomi</taxon>
        <taxon>Actinopterygii</taxon>
        <taxon>Neopterygii</taxon>
        <taxon>Teleostei</taxon>
        <taxon>Neoteleostei</taxon>
        <taxon>Acanthomorphata</taxon>
        <taxon>Carangaria</taxon>
        <taxon>Pleuronectiformes</taxon>
        <taxon>Pleuronectoidei</taxon>
        <taxon>Scophthalmidae</taxon>
        <taxon>Scophthalmus</taxon>
    </lineage>
</organism>
<name>A0A6A4T685_SCOMX</name>
<gene>
    <name evidence="3" type="ORF">F2P81_009158</name>
</gene>
<dbReference type="GO" id="GO:0005085">
    <property type="term" value="F:guanyl-nucleotide exchange factor activity"/>
    <property type="evidence" value="ECO:0007669"/>
    <property type="project" value="InterPro"/>
</dbReference>
<dbReference type="Proteomes" id="UP000438429">
    <property type="component" value="Unassembled WGS sequence"/>
</dbReference>
<sequence>MDGELASRRCKAMSASFSVYSAAESSVFNGSDSGSSSAGGGEGRGGEGGRGGVYENFRKELDNQAWARGRDCAEEAGSAVSDEQSSGTLSGAYPSDILIGCAQGTVRKAGALAVKNFLVHKKNKKVEPATRRKWKHYWVSLKGCTLFLYDSDGRSGIDHNSVPKHALWVENSIVQAVPEHPKKDFVFCLSNSVGDAFLFQTSGQTELENWITAIHSACAAALARQHHREDTVRLLRAEIKKLEQKIDMDEKMKKMGDMQLSTVADAKKRKTILEQMLKVKMSLHATLSH</sequence>
<feature type="compositionally biased region" description="Gly residues" evidence="1">
    <location>
        <begin position="37"/>
        <end position="52"/>
    </location>
</feature>
<protein>
    <recommendedName>
        <fullName evidence="2">PH domain-containing protein</fullName>
    </recommendedName>
</protein>
<dbReference type="PROSITE" id="PS50003">
    <property type="entry name" value="PH_DOMAIN"/>
    <property type="match status" value="1"/>
</dbReference>
<evidence type="ECO:0000313" key="3">
    <source>
        <dbReference type="EMBL" id="KAF0038674.1"/>
    </source>
</evidence>
<dbReference type="CDD" id="cd01230">
    <property type="entry name" value="PH1_Tiam1_2"/>
    <property type="match status" value="1"/>
</dbReference>
<dbReference type="GO" id="GO:0005886">
    <property type="term" value="C:plasma membrane"/>
    <property type="evidence" value="ECO:0007669"/>
    <property type="project" value="TreeGrafter"/>
</dbReference>
<dbReference type="InterPro" id="IPR040655">
    <property type="entry name" value="TIAM1_CC-Ex"/>
</dbReference>
<dbReference type="Pfam" id="PF18385">
    <property type="entry name" value="Tiam_CC_Ex"/>
    <property type="match status" value="1"/>
</dbReference>
<evidence type="ECO:0000256" key="1">
    <source>
        <dbReference type="SAM" id="MobiDB-lite"/>
    </source>
</evidence>
<evidence type="ECO:0000313" key="4">
    <source>
        <dbReference type="Proteomes" id="UP000438429"/>
    </source>
</evidence>
<evidence type="ECO:0000259" key="2">
    <source>
        <dbReference type="PROSITE" id="PS50003"/>
    </source>
</evidence>
<dbReference type="SMART" id="SM00233">
    <property type="entry name" value="PH"/>
    <property type="match status" value="1"/>
</dbReference>
<dbReference type="Gene3D" id="6.10.140.680">
    <property type="match status" value="1"/>
</dbReference>